<dbReference type="Proteomes" id="UP001239111">
    <property type="component" value="Chromosome 2"/>
</dbReference>
<name>A0ACC2P394_9HYME</name>
<evidence type="ECO:0000313" key="1">
    <source>
        <dbReference type="EMBL" id="KAJ8677536.1"/>
    </source>
</evidence>
<proteinExistence type="predicted"/>
<reference evidence="1" key="1">
    <citation type="submission" date="2023-04" db="EMBL/GenBank/DDBJ databases">
        <title>A chromosome-level genome assembly of the parasitoid wasp Eretmocerus hayati.</title>
        <authorList>
            <person name="Zhong Y."/>
            <person name="Liu S."/>
            <person name="Liu Y."/>
        </authorList>
    </citation>
    <scope>NUCLEOTIDE SEQUENCE</scope>
    <source>
        <strain evidence="1">ZJU_SS_LIU_2023</strain>
    </source>
</reference>
<organism evidence="1 2">
    <name type="scientific">Eretmocerus hayati</name>
    <dbReference type="NCBI Taxonomy" id="131215"/>
    <lineage>
        <taxon>Eukaryota</taxon>
        <taxon>Metazoa</taxon>
        <taxon>Ecdysozoa</taxon>
        <taxon>Arthropoda</taxon>
        <taxon>Hexapoda</taxon>
        <taxon>Insecta</taxon>
        <taxon>Pterygota</taxon>
        <taxon>Neoptera</taxon>
        <taxon>Endopterygota</taxon>
        <taxon>Hymenoptera</taxon>
        <taxon>Apocrita</taxon>
        <taxon>Proctotrupomorpha</taxon>
        <taxon>Chalcidoidea</taxon>
        <taxon>Aphelinidae</taxon>
        <taxon>Aphelininae</taxon>
        <taxon>Eretmocerus</taxon>
    </lineage>
</organism>
<comment type="caution">
    <text evidence="1">The sequence shown here is derived from an EMBL/GenBank/DDBJ whole genome shotgun (WGS) entry which is preliminary data.</text>
</comment>
<evidence type="ECO:0000313" key="2">
    <source>
        <dbReference type="Proteomes" id="UP001239111"/>
    </source>
</evidence>
<gene>
    <name evidence="1" type="ORF">QAD02_013323</name>
</gene>
<dbReference type="EMBL" id="CM056742">
    <property type="protein sequence ID" value="KAJ8677536.1"/>
    <property type="molecule type" value="Genomic_DNA"/>
</dbReference>
<keyword evidence="2" id="KW-1185">Reference proteome</keyword>
<sequence>MGEELDEFFVEEPDEPPDKKSKKSKNNQPLDKVTWTEQDRELAAEILRTNEDDFDSQDSQNLNVPQDVSIATTSVEKGYGTPNHCEYVDRTQEFNEDVSTTASALPSESPIPTSDDDAIDLLLVKNQKLVKKLGRGDNKIMKLMRTDKDLVTSRISSEGLEMGFEMCCLRVGE</sequence>
<protein>
    <submittedName>
        <fullName evidence="1">Uncharacterized protein</fullName>
    </submittedName>
</protein>
<accession>A0ACC2P394</accession>